<evidence type="ECO:0000313" key="1">
    <source>
        <dbReference type="EMBL" id="CAE6469264.1"/>
    </source>
</evidence>
<dbReference type="AlphaFoldDB" id="A0A8H3BZX0"/>
<evidence type="ECO:0008006" key="3">
    <source>
        <dbReference type="Google" id="ProtNLM"/>
    </source>
</evidence>
<organism evidence="1 2">
    <name type="scientific">Rhizoctonia solani</name>
    <dbReference type="NCBI Taxonomy" id="456999"/>
    <lineage>
        <taxon>Eukaryota</taxon>
        <taxon>Fungi</taxon>
        <taxon>Dikarya</taxon>
        <taxon>Basidiomycota</taxon>
        <taxon>Agaricomycotina</taxon>
        <taxon>Agaricomycetes</taxon>
        <taxon>Cantharellales</taxon>
        <taxon>Ceratobasidiaceae</taxon>
        <taxon>Rhizoctonia</taxon>
    </lineage>
</organism>
<sequence length="540" mass="62031">MHIQACSLDADTKPGELCSDHSITDANAVASVDHKPQLNFYRHGINQSQDEQNIIPVPPINALPTELLILIFKFAHYLWWKTFFKKERADWPALWDKSIRKQMRSGYPEVLTHVCYFWRQVVFSSPTLWSYIDLFTLGQPPQFTLDRSSAFIARAQSHELTLRVRLRHGTHEPVSECTLINDFCSSIGPRLNSLRIDNNSPSDSITLFSSVIQATLPHTTPGILTKLDIKDHSVRTISNYSGNSDGLAGWLLPAPESFGVSQHLLDDIIHPIKILRLSGQFFPWTSPAYRGLVELHLQCTRPHYGHRPSVQVDQLREILLACPELRIFHINININEQSLPTALSPVPLPELEELNLRGLKRSLYDLLLPLLSPGQKPLQITFQTQRVIPSILYCSTLLSFFRRTNVTSLYIVNRLTSCQHLSLDLLLTESPINLHTLGLERFHIAGLEPSRLYYIRTLAPMQLNRLYLRKCIIDMDAVKNMAEIFPAQILKLHEPEFQCEPNNEVTQVREKICSMFPIVKWVRSTRGMELWDAWEMQYFD</sequence>
<comment type="caution">
    <text evidence="1">The sequence shown here is derived from an EMBL/GenBank/DDBJ whole genome shotgun (WGS) entry which is preliminary data.</text>
</comment>
<dbReference type="Proteomes" id="UP000663846">
    <property type="component" value="Unassembled WGS sequence"/>
</dbReference>
<accession>A0A8H3BZX0</accession>
<gene>
    <name evidence="1" type="ORF">RDB_LOCUS172467</name>
</gene>
<evidence type="ECO:0000313" key="2">
    <source>
        <dbReference type="Proteomes" id="UP000663846"/>
    </source>
</evidence>
<reference evidence="1" key="1">
    <citation type="submission" date="2021-01" db="EMBL/GenBank/DDBJ databases">
        <authorList>
            <person name="Kaushik A."/>
        </authorList>
    </citation>
    <scope>NUCLEOTIDE SEQUENCE</scope>
    <source>
        <strain evidence="1">AG1-1C</strain>
    </source>
</reference>
<proteinExistence type="predicted"/>
<name>A0A8H3BZX0_9AGAM</name>
<protein>
    <recommendedName>
        <fullName evidence="3">F-box domain-containing protein</fullName>
    </recommendedName>
</protein>
<dbReference type="EMBL" id="CAJMWS010000935">
    <property type="protein sequence ID" value="CAE6469264.1"/>
    <property type="molecule type" value="Genomic_DNA"/>
</dbReference>